<comment type="caution">
    <text evidence="1">The sequence shown here is derived from an EMBL/GenBank/DDBJ whole genome shotgun (WGS) entry which is preliminary data.</text>
</comment>
<reference evidence="1 2" key="1">
    <citation type="journal article" date="2022" name="Genome Biol. Evol.">
        <title>The Spruce Budworm Genome: Reconstructing the Evolutionary History of Antifreeze Proteins.</title>
        <authorList>
            <person name="Beliveau C."/>
            <person name="Gagne P."/>
            <person name="Picq S."/>
            <person name="Vernygora O."/>
            <person name="Keeling C.I."/>
            <person name="Pinkney K."/>
            <person name="Doucet D."/>
            <person name="Wen F."/>
            <person name="Johnston J.S."/>
            <person name="Maaroufi H."/>
            <person name="Boyle B."/>
            <person name="Laroche J."/>
            <person name="Dewar K."/>
            <person name="Juretic N."/>
            <person name="Blackburn G."/>
            <person name="Nisole A."/>
            <person name="Brunet B."/>
            <person name="Brandao M."/>
            <person name="Lumley L."/>
            <person name="Duan J."/>
            <person name="Quan G."/>
            <person name="Lucarotti C.J."/>
            <person name="Roe A.D."/>
            <person name="Sperling F.A.H."/>
            <person name="Levesque R.C."/>
            <person name="Cusson M."/>
        </authorList>
    </citation>
    <scope>NUCLEOTIDE SEQUENCE [LARGE SCALE GENOMIC DNA]</scope>
    <source>
        <strain evidence="1">Glfc:IPQL:Cfum</strain>
    </source>
</reference>
<protein>
    <submittedName>
        <fullName evidence="1">Uncharacterized protein</fullName>
    </submittedName>
</protein>
<proteinExistence type="predicted"/>
<sequence length="334" mass="37465">MPKRKHDIDYYIKKLKSIEKSLKRKRLEAVSEPEDTSTSFQDHTDEENDESGAQTMLEAETVGDIPPPTSVTVDMVESIAEVPTTSPDVLQALGDLMPEKPSYGPPINSDLARIWSTILKNGIQKESKDKLIDKLMPENCILLKAPKLNPEIAASISDNIVNRDKKIEMEQNQLGIGLTILSTALSSLISSDNVNRLNLISVLSEAGRVLTDLHHTQTKSRKNLVFPVLDKKFLDVIKDVERDEYLYGTNLTEKIKSLQSVQRSGKTIKKVVPVPNRQGNFNGPPRFNHQKTMPKGGHKRTQSSTYPRKYQGQQYQPTVKKPRVPPAKQPALRP</sequence>
<accession>A0ACC0KC53</accession>
<gene>
    <name evidence="1" type="ORF">MSG28_015745</name>
</gene>
<keyword evidence="2" id="KW-1185">Reference proteome</keyword>
<name>A0ACC0KC53_CHOFU</name>
<dbReference type="EMBL" id="CM046129">
    <property type="protein sequence ID" value="KAI8433770.1"/>
    <property type="molecule type" value="Genomic_DNA"/>
</dbReference>
<dbReference type="Proteomes" id="UP001064048">
    <property type="component" value="Chromosome 29"/>
</dbReference>
<organism evidence="1 2">
    <name type="scientific">Choristoneura fumiferana</name>
    <name type="common">Spruce budworm moth</name>
    <name type="synonym">Archips fumiferana</name>
    <dbReference type="NCBI Taxonomy" id="7141"/>
    <lineage>
        <taxon>Eukaryota</taxon>
        <taxon>Metazoa</taxon>
        <taxon>Ecdysozoa</taxon>
        <taxon>Arthropoda</taxon>
        <taxon>Hexapoda</taxon>
        <taxon>Insecta</taxon>
        <taxon>Pterygota</taxon>
        <taxon>Neoptera</taxon>
        <taxon>Endopterygota</taxon>
        <taxon>Lepidoptera</taxon>
        <taxon>Glossata</taxon>
        <taxon>Ditrysia</taxon>
        <taxon>Tortricoidea</taxon>
        <taxon>Tortricidae</taxon>
        <taxon>Tortricinae</taxon>
        <taxon>Choristoneura</taxon>
    </lineage>
</organism>
<evidence type="ECO:0000313" key="2">
    <source>
        <dbReference type="Proteomes" id="UP001064048"/>
    </source>
</evidence>
<evidence type="ECO:0000313" key="1">
    <source>
        <dbReference type="EMBL" id="KAI8433770.1"/>
    </source>
</evidence>